<name>A0A811NHU9_9POAL</name>
<organism evidence="6 7">
    <name type="scientific">Miscanthus lutarioriparius</name>
    <dbReference type="NCBI Taxonomy" id="422564"/>
    <lineage>
        <taxon>Eukaryota</taxon>
        <taxon>Viridiplantae</taxon>
        <taxon>Streptophyta</taxon>
        <taxon>Embryophyta</taxon>
        <taxon>Tracheophyta</taxon>
        <taxon>Spermatophyta</taxon>
        <taxon>Magnoliopsida</taxon>
        <taxon>Liliopsida</taxon>
        <taxon>Poales</taxon>
        <taxon>Poaceae</taxon>
        <taxon>PACMAD clade</taxon>
        <taxon>Panicoideae</taxon>
        <taxon>Andropogonodae</taxon>
        <taxon>Andropogoneae</taxon>
        <taxon>Saccharinae</taxon>
        <taxon>Miscanthus</taxon>
    </lineage>
</organism>
<dbReference type="PANTHER" id="PTHR43991">
    <property type="entry name" value="WD REPEAT PROTEIN (AFU_ORTHOLOGUE AFUA_8G05640)-RELATED"/>
    <property type="match status" value="1"/>
</dbReference>
<keyword evidence="7" id="KW-1185">Reference proteome</keyword>
<dbReference type="EMBL" id="CAJGYO010000004">
    <property type="protein sequence ID" value="CAD6222974.1"/>
    <property type="molecule type" value="Genomic_DNA"/>
</dbReference>
<feature type="region of interest" description="Disordered" evidence="4">
    <location>
        <begin position="171"/>
        <end position="192"/>
    </location>
</feature>
<dbReference type="Proteomes" id="UP000604825">
    <property type="component" value="Unassembled WGS sequence"/>
</dbReference>
<evidence type="ECO:0000313" key="6">
    <source>
        <dbReference type="EMBL" id="CAD6222974.1"/>
    </source>
</evidence>
<dbReference type="PANTHER" id="PTHR43991:SF12">
    <property type="entry name" value="WD REPEAT PROTEIN (AFU_ORTHOLOGUE AFUA_8G05640)"/>
    <property type="match status" value="1"/>
</dbReference>
<dbReference type="AlphaFoldDB" id="A0A811NHU9"/>
<keyword evidence="5" id="KW-0812">Transmembrane</keyword>
<sequence length="578" mass="65713">MFLFSLRTSNIEINDMQTKAFIVIKMYGLTLEMGFIFVKLIFLEMSDFIFLLIHRVFIEISSTREGGVWHRREIPWRGGSNFAFPTVDSEPQTVGKLSVMTRVMDVSLECSPKLYECYTCNTSPLDQVPMPMQVANYHNAPVYRVKAETMEMYLVEDLDLLDDDDEFGGFGVTVGSDTPRPDKQTYDTSAGEYRNGKDMQGIPWESLNYGRDDYRRMRLKEYKNYESLSRSHELLDLECKQVDRGSTFYDFCFNTRLVKSTIVHFQLRDLIWATSKHDVYTTQNYSVMHWSSLLQRGEEVLNVANRVLPKKTVRGAQPLFRMQMSSMALKDNLLVAGGFRGELICKYVDQPGVAFCTNLAEDKDSITNAVDVYESPNGSTRVMAANNDCAVRVFDTERFKLLSHLRFPWSVNDTSASPDGKLIAVLGDSSECLVADAQSGKEIANLRGHLDYSFSSAWHPDGRVLATGNQDTTCRLWDVRNLSRSFAVLKGRIGAVRGLKFSSDGRFLAMSEAADFVHVYDSQADYSREQEIDIFGEIAGMSFSPDTEALFVGVADRTYGSLIEFSRRHRYDYFDSCL</sequence>
<gene>
    <name evidence="6" type="ORF">NCGR_LOCUS15481</name>
</gene>
<feature type="repeat" description="WD" evidence="3">
    <location>
        <begin position="446"/>
        <end position="487"/>
    </location>
</feature>
<reference evidence="6" key="1">
    <citation type="submission" date="2020-10" db="EMBL/GenBank/DDBJ databases">
        <authorList>
            <person name="Han B."/>
            <person name="Lu T."/>
            <person name="Zhao Q."/>
            <person name="Huang X."/>
            <person name="Zhao Y."/>
        </authorList>
    </citation>
    <scope>NUCLEOTIDE SEQUENCE</scope>
</reference>
<dbReference type="PROSITE" id="PS50082">
    <property type="entry name" value="WD_REPEATS_2"/>
    <property type="match status" value="1"/>
</dbReference>
<evidence type="ECO:0000256" key="1">
    <source>
        <dbReference type="ARBA" id="ARBA00022574"/>
    </source>
</evidence>
<dbReference type="SMART" id="SM00320">
    <property type="entry name" value="WD40"/>
    <property type="match status" value="4"/>
</dbReference>
<dbReference type="InterPro" id="IPR019775">
    <property type="entry name" value="WD40_repeat_CS"/>
</dbReference>
<dbReference type="Pfam" id="PF00400">
    <property type="entry name" value="WD40"/>
    <property type="match status" value="1"/>
</dbReference>
<dbReference type="SUPFAM" id="SSF50978">
    <property type="entry name" value="WD40 repeat-like"/>
    <property type="match status" value="1"/>
</dbReference>
<proteinExistence type="predicted"/>
<protein>
    <submittedName>
        <fullName evidence="6">Uncharacterized protein</fullName>
    </submittedName>
</protein>
<dbReference type="InterPro" id="IPR015943">
    <property type="entry name" value="WD40/YVTN_repeat-like_dom_sf"/>
</dbReference>
<evidence type="ECO:0000256" key="2">
    <source>
        <dbReference type="ARBA" id="ARBA00022737"/>
    </source>
</evidence>
<evidence type="ECO:0000256" key="3">
    <source>
        <dbReference type="PROSITE-ProRule" id="PRU00221"/>
    </source>
</evidence>
<dbReference type="OrthoDB" id="20669at2759"/>
<evidence type="ECO:0000256" key="4">
    <source>
        <dbReference type="SAM" id="MobiDB-lite"/>
    </source>
</evidence>
<accession>A0A811NHU9</accession>
<evidence type="ECO:0000313" key="7">
    <source>
        <dbReference type="Proteomes" id="UP000604825"/>
    </source>
</evidence>
<keyword evidence="1 3" id="KW-0853">WD repeat</keyword>
<keyword evidence="2" id="KW-0677">Repeat</keyword>
<evidence type="ECO:0000256" key="5">
    <source>
        <dbReference type="SAM" id="Phobius"/>
    </source>
</evidence>
<feature type="transmembrane region" description="Helical" evidence="5">
    <location>
        <begin position="20"/>
        <end position="42"/>
    </location>
</feature>
<dbReference type="PROSITE" id="PS00678">
    <property type="entry name" value="WD_REPEATS_1"/>
    <property type="match status" value="1"/>
</dbReference>
<keyword evidence="5" id="KW-0472">Membrane</keyword>
<comment type="caution">
    <text evidence="6">The sequence shown here is derived from an EMBL/GenBank/DDBJ whole genome shotgun (WGS) entry which is preliminary data.</text>
</comment>
<dbReference type="PROSITE" id="PS50294">
    <property type="entry name" value="WD_REPEATS_REGION"/>
    <property type="match status" value="1"/>
</dbReference>
<dbReference type="Gene3D" id="2.130.10.10">
    <property type="entry name" value="YVTN repeat-like/Quinoprotein amine dehydrogenase"/>
    <property type="match status" value="1"/>
</dbReference>
<dbReference type="InterPro" id="IPR036322">
    <property type="entry name" value="WD40_repeat_dom_sf"/>
</dbReference>
<keyword evidence="5" id="KW-1133">Transmembrane helix</keyword>
<dbReference type="FunFam" id="2.130.10.10:FF:000637">
    <property type="entry name" value="WD-40 repeat family protein"/>
    <property type="match status" value="1"/>
</dbReference>
<dbReference type="InterPro" id="IPR001680">
    <property type="entry name" value="WD40_rpt"/>
</dbReference>